<dbReference type="Proteomes" id="UP000650833">
    <property type="component" value="Unassembled WGS sequence"/>
</dbReference>
<accession>A0A8H7VBM6</accession>
<proteinExistence type="predicted"/>
<gene>
    <name evidence="2" type="ORF">INT46_007400</name>
</gene>
<evidence type="ECO:0000313" key="3">
    <source>
        <dbReference type="Proteomes" id="UP000650833"/>
    </source>
</evidence>
<feature type="region of interest" description="Disordered" evidence="1">
    <location>
        <begin position="87"/>
        <end position="109"/>
    </location>
</feature>
<name>A0A8H7VBM6_9FUNG</name>
<keyword evidence="3" id="KW-1185">Reference proteome</keyword>
<dbReference type="EMBL" id="JAEPRC010000026">
    <property type="protein sequence ID" value="KAG2214475.1"/>
    <property type="molecule type" value="Genomic_DNA"/>
</dbReference>
<sequence>MNNKDIRLLSEFALRVKAFLLRPAVDKILKMKFDKTCKDWRRPNEKETLNYEGRMTALLAAQNQSKEIQRSEKGKVREPWVNMIQQQQYNSVTATSKKPSANTTPNQQN</sequence>
<dbReference type="AlphaFoldDB" id="A0A8H7VBM6"/>
<reference evidence="2" key="1">
    <citation type="submission" date="2020-12" db="EMBL/GenBank/DDBJ databases">
        <title>Metabolic potential, ecology and presence of endohyphal bacteria is reflected in genomic diversity of Mucoromycotina.</title>
        <authorList>
            <person name="Muszewska A."/>
            <person name="Okrasinska A."/>
            <person name="Steczkiewicz K."/>
            <person name="Drgas O."/>
            <person name="Orlowska M."/>
            <person name="Perlinska-Lenart U."/>
            <person name="Aleksandrzak-Piekarczyk T."/>
            <person name="Szatraj K."/>
            <person name="Zielenkiewicz U."/>
            <person name="Pilsyk S."/>
            <person name="Malc E."/>
            <person name="Mieczkowski P."/>
            <person name="Kruszewska J.S."/>
            <person name="Biernat P."/>
            <person name="Pawlowska J."/>
        </authorList>
    </citation>
    <scope>NUCLEOTIDE SEQUENCE</scope>
    <source>
        <strain evidence="2">CBS 226.32</strain>
    </source>
</reference>
<evidence type="ECO:0000313" key="2">
    <source>
        <dbReference type="EMBL" id="KAG2214475.1"/>
    </source>
</evidence>
<comment type="caution">
    <text evidence="2">The sequence shown here is derived from an EMBL/GenBank/DDBJ whole genome shotgun (WGS) entry which is preliminary data.</text>
</comment>
<protein>
    <submittedName>
        <fullName evidence="2">Uncharacterized protein</fullName>
    </submittedName>
</protein>
<evidence type="ECO:0000256" key="1">
    <source>
        <dbReference type="SAM" id="MobiDB-lite"/>
    </source>
</evidence>
<organism evidence="2 3">
    <name type="scientific">Mucor plumbeus</name>
    <dbReference type="NCBI Taxonomy" id="97098"/>
    <lineage>
        <taxon>Eukaryota</taxon>
        <taxon>Fungi</taxon>
        <taxon>Fungi incertae sedis</taxon>
        <taxon>Mucoromycota</taxon>
        <taxon>Mucoromycotina</taxon>
        <taxon>Mucoromycetes</taxon>
        <taxon>Mucorales</taxon>
        <taxon>Mucorineae</taxon>
        <taxon>Mucoraceae</taxon>
        <taxon>Mucor</taxon>
    </lineage>
</organism>